<dbReference type="SUPFAM" id="SSF81301">
    <property type="entry name" value="Nucleotidyltransferase"/>
    <property type="match status" value="1"/>
</dbReference>
<name>A0ABS7WUP0_9BACT</name>
<feature type="domain" description="Poly A polymerase head" evidence="10">
    <location>
        <begin position="22"/>
        <end position="145"/>
    </location>
</feature>
<dbReference type="Pfam" id="PF01743">
    <property type="entry name" value="PolyA_pol"/>
    <property type="match status" value="1"/>
</dbReference>
<dbReference type="EMBL" id="JACGBB010000013">
    <property type="protein sequence ID" value="MBZ7987739.1"/>
    <property type="molecule type" value="Genomic_DNA"/>
</dbReference>
<evidence type="ECO:0000256" key="5">
    <source>
        <dbReference type="ARBA" id="ARBA00022741"/>
    </source>
</evidence>
<dbReference type="PANTHER" id="PTHR47545:SF1">
    <property type="entry name" value="MULTIFUNCTIONAL CCA PROTEIN"/>
    <property type="match status" value="1"/>
</dbReference>
<keyword evidence="4" id="KW-0479">Metal-binding</keyword>
<keyword evidence="1 9" id="KW-0808">Transferase</keyword>
<dbReference type="RefSeq" id="WP_172231940.1">
    <property type="nucleotide sequence ID" value="NZ_CP035946.1"/>
</dbReference>
<evidence type="ECO:0000256" key="6">
    <source>
        <dbReference type="ARBA" id="ARBA00022840"/>
    </source>
</evidence>
<organism evidence="11 12">
    <name type="scientific">Campylobacter canadensis</name>
    <dbReference type="NCBI Taxonomy" id="449520"/>
    <lineage>
        <taxon>Bacteria</taxon>
        <taxon>Pseudomonadati</taxon>
        <taxon>Campylobacterota</taxon>
        <taxon>Epsilonproteobacteria</taxon>
        <taxon>Campylobacterales</taxon>
        <taxon>Campylobacteraceae</taxon>
        <taxon>Campylobacter</taxon>
    </lineage>
</organism>
<keyword evidence="3" id="KW-0548">Nucleotidyltransferase</keyword>
<dbReference type="Gene3D" id="3.30.460.10">
    <property type="entry name" value="Beta Polymerase, domain 2"/>
    <property type="match status" value="1"/>
</dbReference>
<keyword evidence="6" id="KW-0067">ATP-binding</keyword>
<keyword evidence="7" id="KW-0460">Magnesium</keyword>
<keyword evidence="5" id="KW-0547">Nucleotide-binding</keyword>
<evidence type="ECO:0000256" key="1">
    <source>
        <dbReference type="ARBA" id="ARBA00022679"/>
    </source>
</evidence>
<dbReference type="InterPro" id="IPR043519">
    <property type="entry name" value="NT_sf"/>
</dbReference>
<evidence type="ECO:0000313" key="11">
    <source>
        <dbReference type="EMBL" id="MBZ7987739.1"/>
    </source>
</evidence>
<protein>
    <submittedName>
        <fullName evidence="11">CCA tRNA nucleotidyltransferase</fullName>
    </submittedName>
</protein>
<comment type="similarity">
    <text evidence="9">Belongs to the tRNA nucleotidyltransferase/poly(A) polymerase family.</text>
</comment>
<gene>
    <name evidence="11" type="ORF">AVCANL283_06445</name>
</gene>
<keyword evidence="8 9" id="KW-0694">RNA-binding</keyword>
<comment type="caution">
    <text evidence="11">The sequence shown here is derived from an EMBL/GenBank/DDBJ whole genome shotgun (WGS) entry which is preliminary data.</text>
</comment>
<dbReference type="Proteomes" id="UP000786183">
    <property type="component" value="Unassembled WGS sequence"/>
</dbReference>
<evidence type="ECO:0000313" key="12">
    <source>
        <dbReference type="Proteomes" id="UP000786183"/>
    </source>
</evidence>
<keyword evidence="12" id="KW-1185">Reference proteome</keyword>
<dbReference type="InterPro" id="IPR002646">
    <property type="entry name" value="PolA_pol_head_dom"/>
</dbReference>
<evidence type="ECO:0000256" key="9">
    <source>
        <dbReference type="RuleBase" id="RU003953"/>
    </source>
</evidence>
<reference evidence="11 12" key="1">
    <citation type="submission" date="2020-07" db="EMBL/GenBank/DDBJ databases">
        <title>Transfer of Campylobacter canadensis to the novel genus Avispirillum gen. nov., that also includes two novel species recovered from migratory waterfowl: Avispirillum anseris sp. nov. and Avispirillum brantae sp. nov.</title>
        <authorList>
            <person name="Miller W.G."/>
            <person name="Chapman M.H."/>
            <person name="Yee E."/>
            <person name="Inglis G.D."/>
        </authorList>
    </citation>
    <scope>NUCLEOTIDE SEQUENCE [LARGE SCALE GENOMIC DNA]</scope>
    <source>
        <strain evidence="11 12">L283</strain>
    </source>
</reference>
<dbReference type="InterPro" id="IPR050124">
    <property type="entry name" value="tRNA_CCA-adding_enzyme"/>
</dbReference>
<dbReference type="PANTHER" id="PTHR47545">
    <property type="entry name" value="MULTIFUNCTIONAL CCA PROTEIN"/>
    <property type="match status" value="1"/>
</dbReference>
<evidence type="ECO:0000259" key="10">
    <source>
        <dbReference type="Pfam" id="PF01743"/>
    </source>
</evidence>
<evidence type="ECO:0000256" key="8">
    <source>
        <dbReference type="ARBA" id="ARBA00022884"/>
    </source>
</evidence>
<dbReference type="SUPFAM" id="SSF81891">
    <property type="entry name" value="Poly A polymerase C-terminal region-like"/>
    <property type="match status" value="1"/>
</dbReference>
<evidence type="ECO:0000256" key="3">
    <source>
        <dbReference type="ARBA" id="ARBA00022695"/>
    </source>
</evidence>
<evidence type="ECO:0000256" key="7">
    <source>
        <dbReference type="ARBA" id="ARBA00022842"/>
    </source>
</evidence>
<proteinExistence type="inferred from homology"/>
<keyword evidence="2" id="KW-0819">tRNA processing</keyword>
<dbReference type="Gene3D" id="1.10.3090.10">
    <property type="entry name" value="cca-adding enzyme, domain 2"/>
    <property type="match status" value="1"/>
</dbReference>
<evidence type="ECO:0000256" key="2">
    <source>
        <dbReference type="ARBA" id="ARBA00022694"/>
    </source>
</evidence>
<accession>A0ABS7WUP0</accession>
<sequence>MNNLIKNDEFLFKSILKYTNRAYFVGGFTRSHFLKNDNFSSNDFDIELYDLSLDDFHKLAKELGANGVGKDFFVYKYKNYDIALARKENKIGNKHRDFSVSIEQDEKIACKRRDFTMNAILQNIFTKQYLDFYGGINDCKNQYLRILNYDTFSEDALRVLRACAFIARFKLKISKNDINYMKKMDISYLSKMRIDLEIMKIFNSTYPEIGLYYLYKIEKLNKVFHCNIDKKNFFKILQTIKKNKNLVCQEKRAALFLFYTKYFFNIDIFNNYKKLSSKIIKEEFLVSNDYTLCKLALKIPIKSFIGLNNNIKNRAIKLGIFEDKINIDYSNCKSKEDIFQLQEEKIKELLKREISTL</sequence>
<evidence type="ECO:0000256" key="4">
    <source>
        <dbReference type="ARBA" id="ARBA00022723"/>
    </source>
</evidence>